<reference evidence="9" key="1">
    <citation type="submission" date="2016-10" db="EMBL/GenBank/DDBJ databases">
        <authorList>
            <person name="Varghese N."/>
            <person name="Submissions S."/>
        </authorList>
    </citation>
    <scope>NUCLEOTIDE SEQUENCE [LARGE SCALE GENOMIC DNA]</scope>
    <source>
        <strain evidence="9">DSM 46136</strain>
    </source>
</reference>
<dbReference type="GO" id="GO:0022857">
    <property type="term" value="F:transmembrane transporter activity"/>
    <property type="evidence" value="ECO:0007669"/>
    <property type="project" value="InterPro"/>
</dbReference>
<dbReference type="EMBL" id="FPBA01000001">
    <property type="protein sequence ID" value="SFT33511.1"/>
    <property type="molecule type" value="Genomic_DNA"/>
</dbReference>
<feature type="transmembrane region" description="Helical" evidence="6">
    <location>
        <begin position="150"/>
        <end position="173"/>
    </location>
</feature>
<feature type="transmembrane region" description="Helical" evidence="6">
    <location>
        <begin position="92"/>
        <end position="111"/>
    </location>
</feature>
<dbReference type="PANTHER" id="PTHR43385:SF1">
    <property type="entry name" value="RIBOFLAVIN TRANSPORTER RIBJ"/>
    <property type="match status" value="1"/>
</dbReference>
<keyword evidence="5 6" id="KW-0472">Membrane</keyword>
<dbReference type="PROSITE" id="PS50850">
    <property type="entry name" value="MFS"/>
    <property type="match status" value="1"/>
</dbReference>
<proteinExistence type="predicted"/>
<dbReference type="Proteomes" id="UP000199546">
    <property type="component" value="Unassembled WGS sequence"/>
</dbReference>
<dbReference type="InterPro" id="IPR052983">
    <property type="entry name" value="MFS_Riboflavin_Transporter"/>
</dbReference>
<dbReference type="InterPro" id="IPR020846">
    <property type="entry name" value="MFS_dom"/>
</dbReference>
<evidence type="ECO:0000256" key="5">
    <source>
        <dbReference type="ARBA" id="ARBA00023136"/>
    </source>
</evidence>
<dbReference type="GO" id="GO:0005886">
    <property type="term" value="C:plasma membrane"/>
    <property type="evidence" value="ECO:0007669"/>
    <property type="project" value="UniProtKB-SubCell"/>
</dbReference>
<evidence type="ECO:0000259" key="7">
    <source>
        <dbReference type="PROSITE" id="PS50850"/>
    </source>
</evidence>
<keyword evidence="9" id="KW-1185">Reference proteome</keyword>
<accession>A0A1I6X6G2</accession>
<dbReference type="InterPro" id="IPR036259">
    <property type="entry name" value="MFS_trans_sf"/>
</dbReference>
<evidence type="ECO:0000256" key="4">
    <source>
        <dbReference type="ARBA" id="ARBA00022989"/>
    </source>
</evidence>
<organism evidence="8 9">
    <name type="scientific">Geodermatophilus amargosae</name>
    <dbReference type="NCBI Taxonomy" id="1296565"/>
    <lineage>
        <taxon>Bacteria</taxon>
        <taxon>Bacillati</taxon>
        <taxon>Actinomycetota</taxon>
        <taxon>Actinomycetes</taxon>
        <taxon>Geodermatophilales</taxon>
        <taxon>Geodermatophilaceae</taxon>
        <taxon>Geodermatophilus</taxon>
    </lineage>
</organism>
<keyword evidence="4 6" id="KW-1133">Transmembrane helix</keyword>
<keyword evidence="3 6" id="KW-0812">Transmembrane</keyword>
<keyword evidence="2" id="KW-0813">Transport</keyword>
<feature type="domain" description="Major facilitator superfamily (MFS) profile" evidence="7">
    <location>
        <begin position="1"/>
        <end position="191"/>
    </location>
</feature>
<dbReference type="AlphaFoldDB" id="A0A1I6X6G2"/>
<dbReference type="InterPro" id="IPR011701">
    <property type="entry name" value="MFS"/>
</dbReference>
<evidence type="ECO:0000256" key="6">
    <source>
        <dbReference type="SAM" id="Phobius"/>
    </source>
</evidence>
<evidence type="ECO:0000313" key="9">
    <source>
        <dbReference type="Proteomes" id="UP000199546"/>
    </source>
</evidence>
<feature type="transmembrane region" description="Helical" evidence="6">
    <location>
        <begin position="57"/>
        <end position="80"/>
    </location>
</feature>
<sequence length="191" mass="19734">MAADEEATTTAPAGTGTSRHHARRALVGLCVTQVTSWGVLYYAFPVALVAITADTGWSAPAATAAFSAGLVVSAVAGIPVGRWLDRHGPRRVMTAGSVLAVPATVAIALAPDYAAFLAAWLVAGAAMSAVFYQAAFAALIGWYGDRRVRALTTLTLVAGLASTLFAPLTSVLVTELGWRGPTSCSPGCWRW</sequence>
<evidence type="ECO:0000256" key="1">
    <source>
        <dbReference type="ARBA" id="ARBA00004651"/>
    </source>
</evidence>
<gene>
    <name evidence="8" type="ORF">SAMN05660657_00144</name>
</gene>
<dbReference type="SUPFAM" id="SSF103473">
    <property type="entry name" value="MFS general substrate transporter"/>
    <property type="match status" value="1"/>
</dbReference>
<feature type="transmembrane region" description="Helical" evidence="6">
    <location>
        <begin position="117"/>
        <end position="143"/>
    </location>
</feature>
<dbReference type="PANTHER" id="PTHR43385">
    <property type="entry name" value="RIBOFLAVIN TRANSPORTER RIBJ"/>
    <property type="match status" value="1"/>
</dbReference>
<dbReference type="STRING" id="1296565.SAMN05660657_00144"/>
<dbReference type="Gene3D" id="1.20.1250.20">
    <property type="entry name" value="MFS general substrate transporter like domains"/>
    <property type="match status" value="1"/>
</dbReference>
<evidence type="ECO:0000256" key="3">
    <source>
        <dbReference type="ARBA" id="ARBA00022692"/>
    </source>
</evidence>
<dbReference type="RefSeq" id="WP_245784363.1">
    <property type="nucleotide sequence ID" value="NZ_FPBA01000001.1"/>
</dbReference>
<evidence type="ECO:0000256" key="2">
    <source>
        <dbReference type="ARBA" id="ARBA00022448"/>
    </source>
</evidence>
<protein>
    <submittedName>
        <fullName evidence="8">Major Facilitator Superfamily protein</fullName>
    </submittedName>
</protein>
<name>A0A1I6X6G2_9ACTN</name>
<dbReference type="Pfam" id="PF07690">
    <property type="entry name" value="MFS_1"/>
    <property type="match status" value="1"/>
</dbReference>
<feature type="transmembrane region" description="Helical" evidence="6">
    <location>
        <begin position="26"/>
        <end position="51"/>
    </location>
</feature>
<evidence type="ECO:0000313" key="8">
    <source>
        <dbReference type="EMBL" id="SFT33511.1"/>
    </source>
</evidence>
<comment type="subcellular location">
    <subcellularLocation>
        <location evidence="1">Cell membrane</location>
        <topology evidence="1">Multi-pass membrane protein</topology>
    </subcellularLocation>
</comment>